<evidence type="ECO:0000256" key="1">
    <source>
        <dbReference type="SAM" id="SignalP"/>
    </source>
</evidence>
<dbReference type="Pfam" id="PF02999">
    <property type="entry name" value="Borrelia_orfD"/>
    <property type="match status" value="1"/>
</dbReference>
<dbReference type="Proteomes" id="UP000275571">
    <property type="component" value="Plasmid lp27"/>
</dbReference>
<dbReference type="AlphaFoldDB" id="A0A386PQB9"/>
<sequence length="118" mass="13805">MRRIKLAFIYPLLITISCTTIASLPQEPDSPPKDATIYELSIYEARLSSYVMYLQTFLIKNIDKLNAEGYKLMLFNPIPLKEKHTIKDLLLNISHFKDYIRYAKPIANSLYQKYSKLK</sequence>
<keyword evidence="2" id="KW-0614">Plasmid</keyword>
<gene>
    <name evidence="2" type="ORF">DB313_06170</name>
</gene>
<dbReference type="RefSeq" id="WP_120105005.1">
    <property type="nucleotide sequence ID" value="NZ_CP028891.1"/>
</dbReference>
<evidence type="ECO:0000313" key="3">
    <source>
        <dbReference type="Proteomes" id="UP000275571"/>
    </source>
</evidence>
<dbReference type="PROSITE" id="PS51257">
    <property type="entry name" value="PROKAR_LIPOPROTEIN"/>
    <property type="match status" value="1"/>
</dbReference>
<evidence type="ECO:0000313" key="2">
    <source>
        <dbReference type="EMBL" id="AYE37085.1"/>
    </source>
</evidence>
<evidence type="ECO:0008006" key="4">
    <source>
        <dbReference type="Google" id="ProtNLM"/>
    </source>
</evidence>
<reference evidence="2 3" key="1">
    <citation type="journal article" date="2018" name="Infect. Genet. Evol.">
        <title>Genome-wide analysis of Borrelia turcica and 'Candidatus Borrelia tachyglossi' shows relapsing fever-like genomes with unique genomic links to Lyme disease Borrelia.</title>
        <authorList>
            <person name="Gofton A.W."/>
            <person name="Margos G."/>
            <person name="Fingerle V."/>
            <person name="Hepner S."/>
            <person name="Loh S.M."/>
            <person name="Ryan U."/>
            <person name="Irwin P."/>
            <person name="Oskam C.L."/>
        </authorList>
    </citation>
    <scope>NUCLEOTIDE SEQUENCE [LARGE SCALE GENOMIC DNA]</scope>
    <source>
        <strain evidence="2 3">IST7</strain>
        <plasmid evidence="2">lp27</plasmid>
    </source>
</reference>
<feature type="signal peptide" evidence="1">
    <location>
        <begin position="1"/>
        <end position="22"/>
    </location>
</feature>
<feature type="chain" id="PRO_5017202688" description="Outer surface protein" evidence="1">
    <location>
        <begin position="23"/>
        <end position="118"/>
    </location>
</feature>
<name>A0A386PQB9_9SPIR</name>
<proteinExistence type="predicted"/>
<organism evidence="2 3">
    <name type="scientific">Borrelia turcica IST7</name>
    <dbReference type="NCBI Taxonomy" id="1104446"/>
    <lineage>
        <taxon>Bacteria</taxon>
        <taxon>Pseudomonadati</taxon>
        <taxon>Spirochaetota</taxon>
        <taxon>Spirochaetia</taxon>
        <taxon>Spirochaetales</taxon>
        <taxon>Borreliaceae</taxon>
        <taxon>Borrelia</taxon>
    </lineage>
</organism>
<dbReference type="EMBL" id="CP028891">
    <property type="protein sequence ID" value="AYE37085.1"/>
    <property type="molecule type" value="Genomic_DNA"/>
</dbReference>
<dbReference type="KEGG" id="btur:DB313_06170"/>
<accession>A0A386PQB9</accession>
<keyword evidence="3" id="KW-1185">Reference proteome</keyword>
<geneLocation type="plasmid" evidence="2 3">
    <name>lp27</name>
</geneLocation>
<keyword evidence="1" id="KW-0732">Signal</keyword>
<dbReference type="InterPro" id="IPR004248">
    <property type="entry name" value="Borrelia_plasmid_OrfD"/>
</dbReference>
<protein>
    <recommendedName>
        <fullName evidence="4">Outer surface protein</fullName>
    </recommendedName>
</protein>
<dbReference type="OrthoDB" id="351055at2"/>